<reference evidence="3" key="1">
    <citation type="journal article" date="2023" name="Insect Mol. Biol.">
        <title>Genome sequencing provides insights into the evolution of gene families encoding plant cell wall-degrading enzymes in longhorned beetles.</title>
        <authorList>
            <person name="Shin N.R."/>
            <person name="Okamura Y."/>
            <person name="Kirsch R."/>
            <person name="Pauchet Y."/>
        </authorList>
    </citation>
    <scope>NUCLEOTIDE SEQUENCE</scope>
    <source>
        <strain evidence="3">AMC_N1</strain>
    </source>
</reference>
<proteinExistence type="predicted"/>
<sequence>MLHGFAEDYNKIIMNVRQELILLRSNTDLNSILTNKTDEKPKIVLTKIFWKVPHISVGDVEKYKLLGYIDSGKYLDITFRSWELQEYPLLQETMKHTWAVKTTSQLEKSRFYTVLLPSWIVAIMVSEDEDEVFPPPNDQQWRRPGTTASDQSPPGAERDTRGWRRGTFSSSEHQREPRRMDALADPRYPAMYREGFRTGYLTGYGLLDLPVPHGTR</sequence>
<feature type="compositionally biased region" description="Basic and acidic residues" evidence="1">
    <location>
        <begin position="172"/>
        <end position="182"/>
    </location>
</feature>
<accession>A0AAV8YS28</accession>
<feature type="domain" description="Double jelly roll-like" evidence="2">
    <location>
        <begin position="1"/>
        <end position="114"/>
    </location>
</feature>
<dbReference type="Pfam" id="PF21738">
    <property type="entry name" value="DJR-like_dom"/>
    <property type="match status" value="1"/>
</dbReference>
<evidence type="ECO:0000313" key="4">
    <source>
        <dbReference type="Proteomes" id="UP001162162"/>
    </source>
</evidence>
<dbReference type="InterPro" id="IPR049512">
    <property type="entry name" value="DJR-like_dom"/>
</dbReference>
<evidence type="ECO:0000259" key="2">
    <source>
        <dbReference type="Pfam" id="PF21738"/>
    </source>
</evidence>
<comment type="caution">
    <text evidence="3">The sequence shown here is derived from an EMBL/GenBank/DDBJ whole genome shotgun (WGS) entry which is preliminary data.</text>
</comment>
<dbReference type="EMBL" id="JAPWTK010000056">
    <property type="protein sequence ID" value="KAJ8953469.1"/>
    <property type="molecule type" value="Genomic_DNA"/>
</dbReference>
<dbReference type="Proteomes" id="UP001162162">
    <property type="component" value="Unassembled WGS sequence"/>
</dbReference>
<evidence type="ECO:0000313" key="3">
    <source>
        <dbReference type="EMBL" id="KAJ8953469.1"/>
    </source>
</evidence>
<dbReference type="AlphaFoldDB" id="A0AAV8YS28"/>
<dbReference type="PANTHER" id="PTHR36159">
    <property type="entry name" value="PROTEIN CBG23766"/>
    <property type="match status" value="1"/>
</dbReference>
<feature type="region of interest" description="Disordered" evidence="1">
    <location>
        <begin position="131"/>
        <end position="182"/>
    </location>
</feature>
<gene>
    <name evidence="3" type="ORF">NQ318_023590</name>
</gene>
<keyword evidence="4" id="KW-1185">Reference proteome</keyword>
<protein>
    <recommendedName>
        <fullName evidence="2">Double jelly roll-like domain-containing protein</fullName>
    </recommendedName>
</protein>
<organism evidence="3 4">
    <name type="scientific">Aromia moschata</name>
    <dbReference type="NCBI Taxonomy" id="1265417"/>
    <lineage>
        <taxon>Eukaryota</taxon>
        <taxon>Metazoa</taxon>
        <taxon>Ecdysozoa</taxon>
        <taxon>Arthropoda</taxon>
        <taxon>Hexapoda</taxon>
        <taxon>Insecta</taxon>
        <taxon>Pterygota</taxon>
        <taxon>Neoptera</taxon>
        <taxon>Endopterygota</taxon>
        <taxon>Coleoptera</taxon>
        <taxon>Polyphaga</taxon>
        <taxon>Cucujiformia</taxon>
        <taxon>Chrysomeloidea</taxon>
        <taxon>Cerambycidae</taxon>
        <taxon>Cerambycinae</taxon>
        <taxon>Callichromatini</taxon>
        <taxon>Aromia</taxon>
    </lineage>
</organism>
<evidence type="ECO:0000256" key="1">
    <source>
        <dbReference type="SAM" id="MobiDB-lite"/>
    </source>
</evidence>
<dbReference type="PANTHER" id="PTHR36159:SF1">
    <property type="entry name" value="RETROVIRUS-RELATED POL POLYPROTEIN FROM TRANSPOSON 412-LIKE PROTEIN"/>
    <property type="match status" value="1"/>
</dbReference>
<name>A0AAV8YS28_9CUCU</name>